<evidence type="ECO:0008006" key="7">
    <source>
        <dbReference type="Google" id="ProtNLM"/>
    </source>
</evidence>
<dbReference type="GO" id="GO:0006139">
    <property type="term" value="P:nucleobase-containing compound metabolic process"/>
    <property type="evidence" value="ECO:0007669"/>
    <property type="project" value="InterPro"/>
</dbReference>
<dbReference type="Pfam" id="PF00406">
    <property type="entry name" value="ADK"/>
    <property type="match status" value="1"/>
</dbReference>
<evidence type="ECO:0000256" key="1">
    <source>
        <dbReference type="ARBA" id="ARBA00022679"/>
    </source>
</evidence>
<evidence type="ECO:0000313" key="5">
    <source>
        <dbReference type="EMBL" id="ENI03076.1"/>
    </source>
</evidence>
<dbReference type="SUPFAM" id="SSF52540">
    <property type="entry name" value="P-loop containing nucleoside triphosphate hydrolases"/>
    <property type="match status" value="1"/>
</dbReference>
<reference evidence="5 6" key="1">
    <citation type="journal article" date="2012" name="PLoS Pathog.">
        <title>Diverse lifestyles and strategies of plant pathogenesis encoded in the genomes of eighteen Dothideomycetes fungi.</title>
        <authorList>
            <person name="Ohm R.A."/>
            <person name="Feau N."/>
            <person name="Henrissat B."/>
            <person name="Schoch C.L."/>
            <person name="Horwitz B.A."/>
            <person name="Barry K.W."/>
            <person name="Condon B.J."/>
            <person name="Copeland A.C."/>
            <person name="Dhillon B."/>
            <person name="Glaser F."/>
            <person name="Hesse C.N."/>
            <person name="Kosti I."/>
            <person name="LaButti K."/>
            <person name="Lindquist E.A."/>
            <person name="Lucas S."/>
            <person name="Salamov A.A."/>
            <person name="Bradshaw R.E."/>
            <person name="Ciuffetti L."/>
            <person name="Hamelin R.C."/>
            <person name="Kema G.H.J."/>
            <person name="Lawrence C."/>
            <person name="Scott J.A."/>
            <person name="Spatafora J.W."/>
            <person name="Turgeon B.G."/>
            <person name="de Wit P.J.G.M."/>
            <person name="Zhong S."/>
            <person name="Goodwin S.B."/>
            <person name="Grigoriev I.V."/>
        </authorList>
    </citation>
    <scope>NUCLEOTIDE SEQUENCE [LARGE SCALE GENOMIC DNA]</scope>
    <source>
        <strain evidence="6">C4 / ATCC 48331 / race T</strain>
    </source>
</reference>
<keyword evidence="1 4" id="KW-0808">Transferase</keyword>
<evidence type="ECO:0000256" key="3">
    <source>
        <dbReference type="ARBA" id="ARBA00022777"/>
    </source>
</evidence>
<organism evidence="5 6">
    <name type="scientific">Cochliobolus heterostrophus (strain C4 / ATCC 48331 / race T)</name>
    <name type="common">Southern corn leaf blight fungus</name>
    <name type="synonym">Bipolaris maydis</name>
    <dbReference type="NCBI Taxonomy" id="665024"/>
    <lineage>
        <taxon>Eukaryota</taxon>
        <taxon>Fungi</taxon>
        <taxon>Dikarya</taxon>
        <taxon>Ascomycota</taxon>
        <taxon>Pezizomycotina</taxon>
        <taxon>Dothideomycetes</taxon>
        <taxon>Pleosporomycetidae</taxon>
        <taxon>Pleosporales</taxon>
        <taxon>Pleosporineae</taxon>
        <taxon>Pleosporaceae</taxon>
        <taxon>Bipolaris</taxon>
    </lineage>
</organism>
<gene>
    <name evidence="5" type="ORF">COCC4DRAFT_143928</name>
</gene>
<evidence type="ECO:0000256" key="4">
    <source>
        <dbReference type="RuleBase" id="RU003330"/>
    </source>
</evidence>
<dbReference type="GO" id="GO:0005524">
    <property type="term" value="F:ATP binding"/>
    <property type="evidence" value="ECO:0007669"/>
    <property type="project" value="InterPro"/>
</dbReference>
<evidence type="ECO:0000256" key="2">
    <source>
        <dbReference type="ARBA" id="ARBA00022741"/>
    </source>
</evidence>
<dbReference type="InterPro" id="IPR027417">
    <property type="entry name" value="P-loop_NTPase"/>
</dbReference>
<dbReference type="PANTHER" id="PTHR23359">
    <property type="entry name" value="NUCLEOTIDE KINASE"/>
    <property type="match status" value="1"/>
</dbReference>
<reference evidence="6" key="2">
    <citation type="journal article" date="2013" name="PLoS Genet.">
        <title>Comparative genome structure, secondary metabolite, and effector coding capacity across Cochliobolus pathogens.</title>
        <authorList>
            <person name="Condon B.J."/>
            <person name="Leng Y."/>
            <person name="Wu D."/>
            <person name="Bushley K.E."/>
            <person name="Ohm R.A."/>
            <person name="Otillar R."/>
            <person name="Martin J."/>
            <person name="Schackwitz W."/>
            <person name="Grimwood J."/>
            <person name="MohdZainudin N."/>
            <person name="Xue C."/>
            <person name="Wang R."/>
            <person name="Manning V.A."/>
            <person name="Dhillon B."/>
            <person name="Tu Z.J."/>
            <person name="Steffenson B.J."/>
            <person name="Salamov A."/>
            <person name="Sun H."/>
            <person name="Lowry S."/>
            <person name="LaButti K."/>
            <person name="Han J."/>
            <person name="Copeland A."/>
            <person name="Lindquist E."/>
            <person name="Barry K."/>
            <person name="Schmutz J."/>
            <person name="Baker S.E."/>
            <person name="Ciuffetti L.M."/>
            <person name="Grigoriev I.V."/>
            <person name="Zhong S."/>
            <person name="Turgeon B.G."/>
        </authorList>
    </citation>
    <scope>NUCLEOTIDE SEQUENCE [LARGE SCALE GENOMIC DNA]</scope>
    <source>
        <strain evidence="6">C4 / ATCC 48331 / race T</strain>
    </source>
</reference>
<dbReference type="PRINTS" id="PR00094">
    <property type="entry name" value="ADENYLTKNASE"/>
</dbReference>
<keyword evidence="2" id="KW-0547">Nucleotide-binding</keyword>
<dbReference type="InterPro" id="IPR000850">
    <property type="entry name" value="Adenylat/UMP-CMP_kin"/>
</dbReference>
<feature type="non-terminal residue" evidence="5">
    <location>
        <position position="1"/>
    </location>
</feature>
<dbReference type="EMBL" id="KB733461">
    <property type="protein sequence ID" value="ENI03076.1"/>
    <property type="molecule type" value="Genomic_DNA"/>
</dbReference>
<evidence type="ECO:0000313" key="6">
    <source>
        <dbReference type="Proteomes" id="UP000012338"/>
    </source>
</evidence>
<protein>
    <recommendedName>
        <fullName evidence="7">Adenylate kinase</fullName>
    </recommendedName>
</protein>
<dbReference type="GO" id="GO:0019205">
    <property type="term" value="F:nucleobase-containing compound kinase activity"/>
    <property type="evidence" value="ECO:0007669"/>
    <property type="project" value="InterPro"/>
</dbReference>
<proteinExistence type="inferred from homology"/>
<comment type="similarity">
    <text evidence="4">Belongs to the adenylate kinase family.</text>
</comment>
<keyword evidence="6" id="KW-1185">Reference proteome</keyword>
<accession>N4X992</accession>
<dbReference type="Proteomes" id="UP000012338">
    <property type="component" value="Unassembled WGS sequence"/>
</dbReference>
<dbReference type="Gene3D" id="3.40.50.300">
    <property type="entry name" value="P-loop containing nucleotide triphosphate hydrolases"/>
    <property type="match status" value="1"/>
</dbReference>
<dbReference type="AlphaFoldDB" id="N4X992"/>
<dbReference type="HOGENOM" id="CLU_032354_0_3_1"/>
<sequence length="218" mass="24497">GAPGSGKGTLCRRLSDEHGFCHLSIGDTLRRLVSNSMTDLVTASQVQRGELVSTEVLVSILQDSVKDSVYSDRRVILVDGLPRQLDQAMPVEEKIGSPALVLFFNCREEVAKNRFLTRKLLGREADNAVVFQKRYDEFTAENSKVIKMYQERNLLIEVRFIVQSLLMLSGGQIDTNGETDFSYTTLSNRLHDTDLAQFLRKTTVGVYQIDTGKIQCME</sequence>
<keyword evidence="3 4" id="KW-0418">Kinase</keyword>
<dbReference type="OrthoDB" id="442176at2759"/>
<name>N4X992_COCH4</name>
<dbReference type="CDD" id="cd01428">
    <property type="entry name" value="ADK"/>
    <property type="match status" value="1"/>
</dbReference>